<keyword evidence="2" id="KW-1185">Reference proteome</keyword>
<comment type="caution">
    <text evidence="1">The sequence shown here is derived from an EMBL/GenBank/DDBJ whole genome shotgun (WGS) entry which is preliminary data.</text>
</comment>
<accession>A0AAN7QL82</accession>
<gene>
    <name evidence="1" type="ORF">RN001_006732</name>
</gene>
<evidence type="ECO:0000313" key="2">
    <source>
        <dbReference type="Proteomes" id="UP001353858"/>
    </source>
</evidence>
<name>A0AAN7QL82_9COLE</name>
<evidence type="ECO:0000313" key="1">
    <source>
        <dbReference type="EMBL" id="KAK4883413.1"/>
    </source>
</evidence>
<proteinExistence type="predicted"/>
<reference evidence="2" key="1">
    <citation type="submission" date="2023-01" db="EMBL/GenBank/DDBJ databases">
        <title>Key to firefly adult light organ development and bioluminescence: homeobox transcription factors regulate luciferase expression and transportation to peroxisome.</title>
        <authorList>
            <person name="Fu X."/>
        </authorList>
    </citation>
    <scope>NUCLEOTIDE SEQUENCE [LARGE SCALE GENOMIC DNA]</scope>
</reference>
<sequence>MRKEHTVQELAYATQMSLRAQGNLLASNVISNEALSLVVEGKMSKSQYQLIRSVSVQKNCKLYPPYKCVLDAKKKCYPKKSEISVTESGATVRLQALLNHTAERLLIVQSDVIKSLSENEIGINLELICKWGCDGTSGQSTYKQKFSDGDGNKTDANIFFISLVPLQMFDRVNAHVIIWKNARPSSPRFCRPIKIQFLHETAKATRVEVDCIKEQERNLVPFQTIMGGKEVNIDFKLVLTMIDVISSLRKLPPKKLRSLSVYAVELLIPPSVPESSQISFNNTSDASDDDD</sequence>
<protein>
    <submittedName>
        <fullName evidence="1">Uncharacterized protein</fullName>
    </submittedName>
</protein>
<dbReference type="AlphaFoldDB" id="A0AAN7QL82"/>
<organism evidence="1 2">
    <name type="scientific">Aquatica leii</name>
    <dbReference type="NCBI Taxonomy" id="1421715"/>
    <lineage>
        <taxon>Eukaryota</taxon>
        <taxon>Metazoa</taxon>
        <taxon>Ecdysozoa</taxon>
        <taxon>Arthropoda</taxon>
        <taxon>Hexapoda</taxon>
        <taxon>Insecta</taxon>
        <taxon>Pterygota</taxon>
        <taxon>Neoptera</taxon>
        <taxon>Endopterygota</taxon>
        <taxon>Coleoptera</taxon>
        <taxon>Polyphaga</taxon>
        <taxon>Elateriformia</taxon>
        <taxon>Elateroidea</taxon>
        <taxon>Lampyridae</taxon>
        <taxon>Luciolinae</taxon>
        <taxon>Aquatica</taxon>
    </lineage>
</organism>
<dbReference type="EMBL" id="JARPUR010000002">
    <property type="protein sequence ID" value="KAK4883413.1"/>
    <property type="molecule type" value="Genomic_DNA"/>
</dbReference>
<dbReference type="Proteomes" id="UP001353858">
    <property type="component" value="Unassembled WGS sequence"/>
</dbReference>